<organism evidence="2 3">
    <name type="scientific">Candidatus Nanopelagicus abundans</name>
    <dbReference type="NCBI Taxonomy" id="1884916"/>
    <lineage>
        <taxon>Bacteria</taxon>
        <taxon>Bacillati</taxon>
        <taxon>Actinomycetota</taxon>
        <taxon>Actinomycetes</taxon>
        <taxon>Candidatus Nanopelagicales</taxon>
        <taxon>Candidatus Nanopelagicaceae</taxon>
        <taxon>Candidatus Nanopelagicus</taxon>
    </lineage>
</organism>
<dbReference type="RefSeq" id="WP_095687908.1">
    <property type="nucleotide sequence ID" value="NZ_CP016779.1"/>
</dbReference>
<gene>
    <name evidence="2" type="ORF">B1sIIB91_01665</name>
</gene>
<dbReference type="PROSITE" id="PS51725">
    <property type="entry name" value="ABM"/>
    <property type="match status" value="1"/>
</dbReference>
<dbReference type="OrthoDB" id="165368at2"/>
<accession>A0A249L3S9</accession>
<evidence type="ECO:0000313" key="2">
    <source>
        <dbReference type="EMBL" id="ASY23634.1"/>
    </source>
</evidence>
<feature type="domain" description="ABM" evidence="1">
    <location>
        <begin position="4"/>
        <end position="92"/>
    </location>
</feature>
<evidence type="ECO:0000259" key="1">
    <source>
        <dbReference type="PROSITE" id="PS51725"/>
    </source>
</evidence>
<dbReference type="EMBL" id="CP016779">
    <property type="protein sequence ID" value="ASY23634.1"/>
    <property type="molecule type" value="Genomic_DNA"/>
</dbReference>
<dbReference type="Pfam" id="PF03992">
    <property type="entry name" value="ABM"/>
    <property type="match status" value="1"/>
</dbReference>
<dbReference type="InterPro" id="IPR011008">
    <property type="entry name" value="Dimeric_a/b-barrel"/>
</dbReference>
<name>A0A249L3S9_9ACTN</name>
<dbReference type="KEGG" id="nab:B1sIIB91_01665"/>
<evidence type="ECO:0000313" key="3">
    <source>
        <dbReference type="Proteomes" id="UP000217210"/>
    </source>
</evidence>
<protein>
    <recommendedName>
        <fullName evidence="1">ABM domain-containing protein</fullName>
    </recommendedName>
</protein>
<keyword evidence="3" id="KW-1185">Reference proteome</keyword>
<proteinExistence type="predicted"/>
<dbReference type="Gene3D" id="3.30.70.100">
    <property type="match status" value="1"/>
</dbReference>
<dbReference type="SUPFAM" id="SSF54909">
    <property type="entry name" value="Dimeric alpha+beta barrel"/>
    <property type="match status" value="1"/>
</dbReference>
<dbReference type="AlphaFoldDB" id="A0A249L3S9"/>
<sequence length="96" mass="11107">MSKVFLFVEVNVKPGKMDEFINKVKAHGAVIRTEAGCEFLEVYRNTQKEDVLNVWEIWSDRPAWDAHMVNESSKAWQKVAPEYVFGESITVMKNLD</sequence>
<dbReference type="InterPro" id="IPR007138">
    <property type="entry name" value="ABM_dom"/>
</dbReference>
<reference evidence="2 3" key="1">
    <citation type="submission" date="2016-07" db="EMBL/GenBank/DDBJ databases">
        <title>High microdiversification within the ubiquitous acI lineage of Actinobacteria.</title>
        <authorList>
            <person name="Neuenschwander S.M."/>
            <person name="Salcher M."/>
            <person name="Ghai R."/>
            <person name="Pernthaler J."/>
        </authorList>
    </citation>
    <scope>NUCLEOTIDE SEQUENCE [LARGE SCALE GENOMIC DNA]</scope>
    <source>
        <strain evidence="2">MMS-IIB-91</strain>
    </source>
</reference>
<dbReference type="Proteomes" id="UP000217210">
    <property type="component" value="Chromosome"/>
</dbReference>